<dbReference type="Proteomes" id="UP000005206">
    <property type="component" value="Chromosome 1"/>
</dbReference>
<dbReference type="InterPro" id="IPR055560">
    <property type="entry name" value="DUF7136"/>
</dbReference>
<proteinExistence type="predicted"/>
<dbReference type="GeneID" id="9676647"/>
<dbReference type="OrthoDB" id="4490227at2759"/>
<dbReference type="OMA" id="DPYFLYW"/>
<organism evidence="3 4">
    <name type="scientific">Fusarium vanettenii (strain ATCC MYA-4622 / CBS 123669 / FGSC 9596 / NRRL 45880 / 77-13-4)</name>
    <name type="common">Fusarium solani subsp. pisi</name>
    <dbReference type="NCBI Taxonomy" id="660122"/>
    <lineage>
        <taxon>Eukaryota</taxon>
        <taxon>Fungi</taxon>
        <taxon>Dikarya</taxon>
        <taxon>Ascomycota</taxon>
        <taxon>Pezizomycotina</taxon>
        <taxon>Sordariomycetes</taxon>
        <taxon>Hypocreomycetidae</taxon>
        <taxon>Hypocreales</taxon>
        <taxon>Nectriaceae</taxon>
        <taxon>Fusarium</taxon>
        <taxon>Fusarium solani species complex</taxon>
        <taxon>Fusarium vanettenii</taxon>
    </lineage>
</organism>
<dbReference type="Pfam" id="PF23584">
    <property type="entry name" value="DUF7136"/>
    <property type="match status" value="1"/>
</dbReference>
<keyword evidence="1" id="KW-0732">Signal</keyword>
<dbReference type="AlphaFoldDB" id="C7YJP3"/>
<dbReference type="EMBL" id="GG698896">
    <property type="protein sequence ID" value="EEU49013.1"/>
    <property type="molecule type" value="Genomic_DNA"/>
</dbReference>
<dbReference type="eggNOG" id="ENOG502SP4D">
    <property type="taxonomic scope" value="Eukaryota"/>
</dbReference>
<reference evidence="3 4" key="1">
    <citation type="journal article" date="2009" name="PLoS Genet.">
        <title>The genome of Nectria haematococca: contribution of supernumerary chromosomes to gene expansion.</title>
        <authorList>
            <person name="Coleman J.J."/>
            <person name="Rounsley S.D."/>
            <person name="Rodriguez-Carres M."/>
            <person name="Kuo A."/>
            <person name="Wasmann C.C."/>
            <person name="Grimwood J."/>
            <person name="Schmutz J."/>
            <person name="Taga M."/>
            <person name="White G.J."/>
            <person name="Zhou S."/>
            <person name="Schwartz D.C."/>
            <person name="Freitag M."/>
            <person name="Ma L.J."/>
            <person name="Danchin E.G."/>
            <person name="Henrissat B."/>
            <person name="Coutinho P.M."/>
            <person name="Nelson D.R."/>
            <person name="Straney D."/>
            <person name="Napoli C.A."/>
            <person name="Barker B.M."/>
            <person name="Gribskov M."/>
            <person name="Rep M."/>
            <person name="Kroken S."/>
            <person name="Molnar I."/>
            <person name="Rensing C."/>
            <person name="Kennell J.C."/>
            <person name="Zamora J."/>
            <person name="Farman M.L."/>
            <person name="Selker E.U."/>
            <person name="Salamov A."/>
            <person name="Shapiro H."/>
            <person name="Pangilinan J."/>
            <person name="Lindquist E."/>
            <person name="Lamers C."/>
            <person name="Grigoriev I.V."/>
            <person name="Geiser D.M."/>
            <person name="Covert S.F."/>
            <person name="Temporini E."/>
            <person name="Vanetten H.D."/>
        </authorList>
    </citation>
    <scope>NUCLEOTIDE SEQUENCE [LARGE SCALE GENOMIC DNA]</scope>
    <source>
        <strain evidence="4">ATCC MYA-4622 / CBS 123669 / FGSC 9596 / NRRL 45880 / 77-13-4</strain>
    </source>
</reference>
<sequence>MLFLLPHLASLACWFLLFSSGAAEAQNNSTGLVEIDLVFPRNETYNPSPLMPIVFSYRNIELVPLLRPMITFEIWDYNNSSGPIYDSPREAPLINHSSSDPYFQHSLMYPLNLEGTWGLRFYVYWTNCVKDGEGSLGFNPYTIHRTNVTNVAIIFTTKGPSKQIDLVAATSNKTCAAPAGIAIDIASTDNTFDSTGEYEKDRCPWVTSSPTEADSCAVTIGAAAASSIADSMTSDG</sequence>
<feature type="domain" description="DUF7136" evidence="2">
    <location>
        <begin position="29"/>
        <end position="234"/>
    </location>
</feature>
<gene>
    <name evidence="3" type="ORF">NECHADRAFT_75749</name>
</gene>
<dbReference type="KEGG" id="nhe:NECHADRAFT_75749"/>
<keyword evidence="4" id="KW-1185">Reference proteome</keyword>
<accession>C7YJP3</accession>
<dbReference type="RefSeq" id="XP_003054726.1">
    <property type="nucleotide sequence ID" value="XM_003054680.1"/>
</dbReference>
<evidence type="ECO:0000313" key="4">
    <source>
        <dbReference type="Proteomes" id="UP000005206"/>
    </source>
</evidence>
<dbReference type="HOGENOM" id="CLU_058866_1_0_1"/>
<dbReference type="InParanoid" id="C7YJP3"/>
<feature type="chain" id="PRO_5002988430" description="DUF7136 domain-containing protein" evidence="1">
    <location>
        <begin position="26"/>
        <end position="236"/>
    </location>
</feature>
<dbReference type="STRING" id="660122.C7YJP3"/>
<feature type="signal peptide" evidence="1">
    <location>
        <begin position="1"/>
        <end position="25"/>
    </location>
</feature>
<evidence type="ECO:0000313" key="3">
    <source>
        <dbReference type="EMBL" id="EEU49013.1"/>
    </source>
</evidence>
<protein>
    <recommendedName>
        <fullName evidence="2">DUF7136 domain-containing protein</fullName>
    </recommendedName>
</protein>
<name>C7YJP3_FUSV7</name>
<dbReference type="VEuPathDB" id="FungiDB:NECHADRAFT_75749"/>
<evidence type="ECO:0000259" key="2">
    <source>
        <dbReference type="Pfam" id="PF23584"/>
    </source>
</evidence>
<evidence type="ECO:0000256" key="1">
    <source>
        <dbReference type="SAM" id="SignalP"/>
    </source>
</evidence>